<comment type="caution">
    <text evidence="1">The sequence shown here is derived from an EMBL/GenBank/DDBJ whole genome shotgun (WGS) entry which is preliminary data.</text>
</comment>
<evidence type="ECO:0000313" key="1">
    <source>
        <dbReference type="EMBL" id="MBB6522112.1"/>
    </source>
</evidence>
<dbReference type="InterPro" id="IPR046732">
    <property type="entry name" value="DUF6624"/>
</dbReference>
<evidence type="ECO:0000313" key="2">
    <source>
        <dbReference type="Proteomes" id="UP000528457"/>
    </source>
</evidence>
<dbReference type="RefSeq" id="WP_166846722.1">
    <property type="nucleotide sequence ID" value="NZ_JAAONY010000002.1"/>
</dbReference>
<accession>A0A7X0JTZ5</accession>
<dbReference type="EMBL" id="JACHHT010000002">
    <property type="protein sequence ID" value="MBB6522112.1"/>
    <property type="molecule type" value="Genomic_DNA"/>
</dbReference>
<keyword evidence="2" id="KW-1185">Reference proteome</keyword>
<dbReference type="AlphaFoldDB" id="A0A7X0JTZ5"/>
<gene>
    <name evidence="1" type="ORF">HNR48_002397</name>
</gene>
<reference evidence="1 2" key="1">
    <citation type="submission" date="2020-08" db="EMBL/GenBank/DDBJ databases">
        <title>Genomic Encyclopedia of Type Strains, Phase IV (KMG-IV): sequencing the most valuable type-strain genomes for metagenomic binning, comparative biology and taxonomic classification.</title>
        <authorList>
            <person name="Goeker M."/>
        </authorList>
    </citation>
    <scope>NUCLEOTIDE SEQUENCE [LARGE SCALE GENOMIC DNA]</scope>
    <source>
        <strain evidence="1 2">DSM 22368</strain>
    </source>
</reference>
<dbReference type="Pfam" id="PF20329">
    <property type="entry name" value="DUF6624"/>
    <property type="match status" value="1"/>
</dbReference>
<dbReference type="Proteomes" id="UP000528457">
    <property type="component" value="Unassembled WGS sequence"/>
</dbReference>
<name>A0A7X0JTZ5_9GAMM</name>
<protein>
    <submittedName>
        <fullName evidence="1">Uncharacterized protein</fullName>
    </submittedName>
</protein>
<sequence>MESSTSEREHMILHPLLKLATGILFFASLTSANSVSNAHLLRLFQEDQSDRDSGVFLMHRDAERRKQVEQMIVDNLLLTAEDFYRAAVIFQHGQSPSDYKKAQQLASKAAILKPDFIEARWLTCAAEDRYLISIGEPQVWGTQYSGFEPSLEPINRHAKTDKEREVCGLPPLKEIEMSLEKEN</sequence>
<proteinExistence type="predicted"/>
<organism evidence="1 2">
    <name type="scientific">Pseudoteredinibacter isoporae</name>
    <dbReference type="NCBI Taxonomy" id="570281"/>
    <lineage>
        <taxon>Bacteria</taxon>
        <taxon>Pseudomonadati</taxon>
        <taxon>Pseudomonadota</taxon>
        <taxon>Gammaproteobacteria</taxon>
        <taxon>Cellvibrionales</taxon>
        <taxon>Cellvibrionaceae</taxon>
        <taxon>Pseudoteredinibacter</taxon>
    </lineage>
</organism>
<dbReference type="InParanoid" id="A0A7X0JTZ5"/>